<dbReference type="PANTHER" id="PTHR21569:SF1">
    <property type="entry name" value="SMALL RIBOSOMAL SUBUNIT PROTEIN US9M"/>
    <property type="match status" value="1"/>
</dbReference>
<evidence type="ECO:0000313" key="5">
    <source>
        <dbReference type="EMBL" id="VAX32240.1"/>
    </source>
</evidence>
<reference evidence="5" key="1">
    <citation type="submission" date="2018-06" db="EMBL/GenBank/DDBJ databases">
        <authorList>
            <person name="Zhirakovskaya E."/>
        </authorList>
    </citation>
    <scope>NUCLEOTIDE SEQUENCE</scope>
</reference>
<evidence type="ECO:0000256" key="4">
    <source>
        <dbReference type="SAM" id="MobiDB-lite"/>
    </source>
</evidence>
<accession>A0A3B1DBJ2</accession>
<dbReference type="InterPro" id="IPR020568">
    <property type="entry name" value="Ribosomal_Su5_D2-typ_SF"/>
</dbReference>
<feature type="region of interest" description="Disordered" evidence="4">
    <location>
        <begin position="109"/>
        <end position="130"/>
    </location>
</feature>
<dbReference type="PROSITE" id="PS00360">
    <property type="entry name" value="RIBOSOMAL_S9"/>
    <property type="match status" value="1"/>
</dbReference>
<dbReference type="NCBIfam" id="NF001099">
    <property type="entry name" value="PRK00132.1"/>
    <property type="match status" value="1"/>
</dbReference>
<dbReference type="GO" id="GO:0003723">
    <property type="term" value="F:RNA binding"/>
    <property type="evidence" value="ECO:0007669"/>
    <property type="project" value="TreeGrafter"/>
</dbReference>
<evidence type="ECO:0000256" key="3">
    <source>
        <dbReference type="ARBA" id="ARBA00023274"/>
    </source>
</evidence>
<dbReference type="GO" id="GO:0015935">
    <property type="term" value="C:small ribosomal subunit"/>
    <property type="evidence" value="ECO:0007669"/>
    <property type="project" value="UniProtKB-ARBA"/>
</dbReference>
<dbReference type="PANTHER" id="PTHR21569">
    <property type="entry name" value="RIBOSOMAL PROTEIN S9"/>
    <property type="match status" value="1"/>
</dbReference>
<protein>
    <submittedName>
        <fullName evidence="5">SSU ribosomal protein S9p (S16e)</fullName>
    </submittedName>
</protein>
<dbReference type="InterPro" id="IPR014721">
    <property type="entry name" value="Ribsml_uS5_D2-typ_fold_subgr"/>
</dbReference>
<gene>
    <name evidence="5" type="ORF">MNBD_NITROSPIRAE01-364</name>
</gene>
<evidence type="ECO:0000256" key="2">
    <source>
        <dbReference type="ARBA" id="ARBA00022980"/>
    </source>
</evidence>
<dbReference type="GO" id="GO:0006412">
    <property type="term" value="P:translation"/>
    <property type="evidence" value="ECO:0007669"/>
    <property type="project" value="InterPro"/>
</dbReference>
<keyword evidence="2 5" id="KW-0689">Ribosomal protein</keyword>
<dbReference type="Gene3D" id="3.30.230.10">
    <property type="match status" value="1"/>
</dbReference>
<sequence>MAAEHKIITGKRKNAIARVYLTPGEGSTIINGRAAEAYFPREAWKFIIRQAFNLTETTGKYNVVANIRGGGLTGQAMALRHGISKALVDVAPHLRDPLKKAGLLTRDARKKERKKFGQKGARAKFQFSKR</sequence>
<keyword evidence="3" id="KW-0687">Ribonucleoprotein</keyword>
<dbReference type="GO" id="GO:0003735">
    <property type="term" value="F:structural constituent of ribosome"/>
    <property type="evidence" value="ECO:0007669"/>
    <property type="project" value="InterPro"/>
</dbReference>
<dbReference type="SUPFAM" id="SSF54211">
    <property type="entry name" value="Ribosomal protein S5 domain 2-like"/>
    <property type="match status" value="1"/>
</dbReference>
<dbReference type="InterPro" id="IPR023035">
    <property type="entry name" value="Ribosomal_uS9_bac/plastid"/>
</dbReference>
<dbReference type="InterPro" id="IPR000754">
    <property type="entry name" value="Ribosomal_uS9"/>
</dbReference>
<name>A0A3B1DBJ2_9ZZZZ</name>
<dbReference type="HAMAP" id="MF_00532_B">
    <property type="entry name" value="Ribosomal_uS9_B"/>
    <property type="match status" value="1"/>
</dbReference>
<organism evidence="5">
    <name type="scientific">hydrothermal vent metagenome</name>
    <dbReference type="NCBI Taxonomy" id="652676"/>
    <lineage>
        <taxon>unclassified sequences</taxon>
        <taxon>metagenomes</taxon>
        <taxon>ecological metagenomes</taxon>
    </lineage>
</organism>
<dbReference type="FunFam" id="3.30.230.10:FF:000001">
    <property type="entry name" value="30S ribosomal protein S9"/>
    <property type="match status" value="1"/>
</dbReference>
<proteinExistence type="inferred from homology"/>
<comment type="similarity">
    <text evidence="1">Belongs to the universal ribosomal protein uS9 family.</text>
</comment>
<dbReference type="Pfam" id="PF00380">
    <property type="entry name" value="Ribosomal_S9"/>
    <property type="match status" value="1"/>
</dbReference>
<dbReference type="AlphaFoldDB" id="A0A3B1DBJ2"/>
<evidence type="ECO:0000256" key="1">
    <source>
        <dbReference type="ARBA" id="ARBA00005251"/>
    </source>
</evidence>
<dbReference type="GO" id="GO:0005737">
    <property type="term" value="C:cytoplasm"/>
    <property type="evidence" value="ECO:0007669"/>
    <property type="project" value="UniProtKB-ARBA"/>
</dbReference>
<dbReference type="InterPro" id="IPR020574">
    <property type="entry name" value="Ribosomal_uS9_CS"/>
</dbReference>
<dbReference type="EMBL" id="UOGF01000085">
    <property type="protein sequence ID" value="VAX32240.1"/>
    <property type="molecule type" value="Genomic_DNA"/>
</dbReference>